<evidence type="ECO:0000313" key="4">
    <source>
        <dbReference type="EMBL" id="BDI30621.1"/>
    </source>
</evidence>
<feature type="transmembrane region" description="Helical" evidence="1">
    <location>
        <begin position="615"/>
        <end position="641"/>
    </location>
</feature>
<keyword evidence="1" id="KW-0472">Membrane</keyword>
<feature type="transmembrane region" description="Helical" evidence="1">
    <location>
        <begin position="7"/>
        <end position="25"/>
    </location>
</feature>
<keyword evidence="1" id="KW-0812">Transmembrane</keyword>
<keyword evidence="5" id="KW-1185">Reference proteome</keyword>
<feature type="transmembrane region" description="Helical" evidence="1">
    <location>
        <begin position="481"/>
        <end position="499"/>
    </location>
</feature>
<dbReference type="AlphaFoldDB" id="A0A9N7QBB3"/>
<sequence length="646" mass="71892">MIPVRWGYPIAVALPLIVLNCGWIANSEMKTGVTEVTISSLFIGVTFILFVVTLLNLVVRKFAGARAAMNQPEMMVLYTMLSMSSVVAGMGNYGFFTPFLANLFYYDRPANGWHSFWYLLPSFIGPRDPNVLKGFYEGHSSFFQPQVLAAWTPPLLVWSVFFLILLWTTMCMGAIVRRRWTEDEHLPFPVIALPLEMTREGAPLYQSKLLWVGFAVPFLLHSLNSLASIIPTLPSLPINTVKDMVTSLQYPWTGVGALTYALHPVGVGMGYLVSTDVSFSMWFFYLLRKAADVWGTSQNWRDASIGRYADGNGQFPYINSQGWGSWLALGAATLWVGRGYFKAYFQRALRGDHHGVDRDEPMSARVAVAGLIVGFLMLCAFVWSQGGSWWLPVLFLTLYILLMTALTRIRAEVAVLSSQLVWVNPQSMITTVLGAGNLSKVDLAHTSMLSWFNTDYRAAPMPHELEGFVGLKRSGGALRPLVPVILLAAAVAMVSALVWDMQMYYVNGAATDNVNGYRVSKGSEPWTNLQGWLQNPKPPNAAAMGGIVFGAATTLLLSALRTRFVGFPLHPAAYAFNMTFANDFFWCDMFVAWLVKVCLLRYGGMKMYQTLLPLFFGLILGDFVTGSFWSIVGTIFHLNLFRTFAT</sequence>
<organism evidence="4 5">
    <name type="scientific">Capsulimonas corticalis</name>
    <dbReference type="NCBI Taxonomy" id="2219043"/>
    <lineage>
        <taxon>Bacteria</taxon>
        <taxon>Bacillati</taxon>
        <taxon>Armatimonadota</taxon>
        <taxon>Armatimonadia</taxon>
        <taxon>Capsulimonadales</taxon>
        <taxon>Capsulimonadaceae</taxon>
        <taxon>Capsulimonas</taxon>
    </lineage>
</organism>
<feature type="domain" description="DUF6784" evidence="2">
    <location>
        <begin position="546"/>
        <end position="641"/>
    </location>
</feature>
<reference evidence="4 5" key="1">
    <citation type="journal article" date="2019" name="Int. J. Syst. Evol. Microbiol.">
        <title>Capsulimonas corticalis gen. nov., sp. nov., an aerobic capsulated bacterium, of a novel bacterial order, Capsulimonadales ord. nov., of the class Armatimonadia of the phylum Armatimonadetes.</title>
        <authorList>
            <person name="Li J."/>
            <person name="Kudo C."/>
            <person name="Tonouchi A."/>
        </authorList>
    </citation>
    <scope>NUCLEOTIDE SEQUENCE [LARGE SCALE GENOMIC DNA]</scope>
    <source>
        <strain evidence="4 5">AX-7</strain>
    </source>
</reference>
<gene>
    <name evidence="4" type="ORF">CCAX7_26720</name>
</gene>
<feature type="transmembrane region" description="Helical" evidence="1">
    <location>
        <begin position="572"/>
        <end position="595"/>
    </location>
</feature>
<feature type="transmembrane region" description="Helical" evidence="1">
    <location>
        <begin position="389"/>
        <end position="409"/>
    </location>
</feature>
<feature type="domain" description="DUF6785" evidence="3">
    <location>
        <begin position="10"/>
        <end position="508"/>
    </location>
</feature>
<keyword evidence="1" id="KW-1133">Transmembrane helix</keyword>
<accession>A0A9N7QBB3</accession>
<dbReference type="EMBL" id="AP025739">
    <property type="protein sequence ID" value="BDI30621.1"/>
    <property type="molecule type" value="Genomic_DNA"/>
</dbReference>
<name>A0A9N7QBB3_9BACT</name>
<dbReference type="Pfam" id="PF20580">
    <property type="entry name" value="DUF6784"/>
    <property type="match status" value="1"/>
</dbReference>
<evidence type="ECO:0000259" key="2">
    <source>
        <dbReference type="Pfam" id="PF20580"/>
    </source>
</evidence>
<proteinExistence type="predicted"/>
<dbReference type="Proteomes" id="UP000287394">
    <property type="component" value="Chromosome"/>
</dbReference>
<dbReference type="InterPro" id="IPR046711">
    <property type="entry name" value="DUF6784"/>
</dbReference>
<feature type="transmembrane region" description="Helical" evidence="1">
    <location>
        <begin position="37"/>
        <end position="59"/>
    </location>
</feature>
<dbReference type="Pfam" id="PF20581">
    <property type="entry name" value="DUF6785"/>
    <property type="match status" value="1"/>
</dbReference>
<evidence type="ECO:0000256" key="1">
    <source>
        <dbReference type="SAM" id="Phobius"/>
    </source>
</evidence>
<feature type="transmembrane region" description="Helical" evidence="1">
    <location>
        <begin position="541"/>
        <end position="560"/>
    </location>
</feature>
<dbReference type="KEGG" id="ccot:CCAX7_26720"/>
<evidence type="ECO:0000313" key="5">
    <source>
        <dbReference type="Proteomes" id="UP000287394"/>
    </source>
</evidence>
<evidence type="ECO:0000259" key="3">
    <source>
        <dbReference type="Pfam" id="PF20581"/>
    </source>
</evidence>
<feature type="transmembrane region" description="Helical" evidence="1">
    <location>
        <begin position="362"/>
        <end position="383"/>
    </location>
</feature>
<feature type="transmembrane region" description="Helical" evidence="1">
    <location>
        <begin position="155"/>
        <end position="176"/>
    </location>
</feature>
<feature type="transmembrane region" description="Helical" evidence="1">
    <location>
        <begin position="323"/>
        <end position="341"/>
    </location>
</feature>
<feature type="transmembrane region" description="Helical" evidence="1">
    <location>
        <begin position="75"/>
        <end position="96"/>
    </location>
</feature>
<protein>
    <submittedName>
        <fullName evidence="4">Uncharacterized protein</fullName>
    </submittedName>
</protein>
<dbReference type="InterPro" id="IPR046712">
    <property type="entry name" value="DUF6785"/>
</dbReference>